<evidence type="ECO:0000256" key="10">
    <source>
        <dbReference type="ARBA" id="ARBA00023180"/>
    </source>
</evidence>
<evidence type="ECO:0008006" key="15">
    <source>
        <dbReference type="Google" id="ProtNLM"/>
    </source>
</evidence>
<keyword evidence="8" id="KW-0503">Monooxygenase</keyword>
<keyword evidence="3" id="KW-0964">Secreted</keyword>
<evidence type="ECO:0000256" key="8">
    <source>
        <dbReference type="ARBA" id="ARBA00023033"/>
    </source>
</evidence>
<evidence type="ECO:0000256" key="11">
    <source>
        <dbReference type="ARBA" id="ARBA00046340"/>
    </source>
</evidence>
<evidence type="ECO:0000313" key="13">
    <source>
        <dbReference type="EMBL" id="KIM29500.1"/>
    </source>
</evidence>
<dbReference type="InterPro" id="IPR054497">
    <property type="entry name" value="LPMO_AA14"/>
</dbReference>
<dbReference type="Pfam" id="PF22810">
    <property type="entry name" value="LPMO_AA14"/>
    <property type="match status" value="1"/>
</dbReference>
<keyword evidence="14" id="KW-1185">Reference proteome</keyword>
<evidence type="ECO:0000256" key="4">
    <source>
        <dbReference type="ARBA" id="ARBA00022723"/>
    </source>
</evidence>
<comment type="subcellular location">
    <subcellularLocation>
        <location evidence="2">Secreted</location>
    </subcellularLocation>
</comment>
<comment type="cofactor">
    <cofactor evidence="1">
        <name>Cu(2+)</name>
        <dbReference type="ChEBI" id="CHEBI:29036"/>
    </cofactor>
</comment>
<dbReference type="GO" id="GO:0004497">
    <property type="term" value="F:monooxygenase activity"/>
    <property type="evidence" value="ECO:0007669"/>
    <property type="project" value="UniProtKB-KW"/>
</dbReference>
<evidence type="ECO:0000256" key="3">
    <source>
        <dbReference type="ARBA" id="ARBA00022525"/>
    </source>
</evidence>
<organism evidence="13 14">
    <name type="scientific">Serendipita vermifera MAFF 305830</name>
    <dbReference type="NCBI Taxonomy" id="933852"/>
    <lineage>
        <taxon>Eukaryota</taxon>
        <taxon>Fungi</taxon>
        <taxon>Dikarya</taxon>
        <taxon>Basidiomycota</taxon>
        <taxon>Agaricomycotina</taxon>
        <taxon>Agaricomycetes</taxon>
        <taxon>Sebacinales</taxon>
        <taxon>Serendipitaceae</taxon>
        <taxon>Serendipita</taxon>
    </lineage>
</organism>
<reference evidence="13 14" key="1">
    <citation type="submission" date="2014-04" db="EMBL/GenBank/DDBJ databases">
        <authorList>
            <consortium name="DOE Joint Genome Institute"/>
            <person name="Kuo A."/>
            <person name="Zuccaro A."/>
            <person name="Kohler A."/>
            <person name="Nagy L.G."/>
            <person name="Floudas D."/>
            <person name="Copeland A."/>
            <person name="Barry K.W."/>
            <person name="Cichocki N."/>
            <person name="Veneault-Fourrey C."/>
            <person name="LaButti K."/>
            <person name="Lindquist E.A."/>
            <person name="Lipzen A."/>
            <person name="Lundell T."/>
            <person name="Morin E."/>
            <person name="Murat C."/>
            <person name="Sun H."/>
            <person name="Tunlid A."/>
            <person name="Henrissat B."/>
            <person name="Grigoriev I.V."/>
            <person name="Hibbett D.S."/>
            <person name="Martin F."/>
            <person name="Nordberg H.P."/>
            <person name="Cantor M.N."/>
            <person name="Hua S.X."/>
        </authorList>
    </citation>
    <scope>NUCLEOTIDE SEQUENCE [LARGE SCALE GENOMIC DNA]</scope>
    <source>
        <strain evidence="13 14">MAFF 305830</strain>
    </source>
</reference>
<sequence>MQSNLRLLTLLINLGLVHAHMAAWHRGMYCLNGTTPGVDNENASEAVRPVYQLPKSEWWSTSFSCALPSCDEFPPAPGDFIELPAGGSFTVEIAGNRGQTSLSYGGKYIANDLADDYSESPNCITSPNYHTQNKTTAAGTVFAISYQASECDIKQVTAENLVVFTVKYHTPWNRLTSYNVPAALPACPDDGCHCVWGWVPNHCGQPNMYMHPYKCKVIGATSS</sequence>
<keyword evidence="7" id="KW-0186">Copper</keyword>
<feature type="signal peptide" evidence="12">
    <location>
        <begin position="1"/>
        <end position="19"/>
    </location>
</feature>
<gene>
    <name evidence="13" type="ORF">M408DRAFT_67991</name>
</gene>
<evidence type="ECO:0000313" key="14">
    <source>
        <dbReference type="Proteomes" id="UP000054097"/>
    </source>
</evidence>
<feature type="chain" id="PRO_5002172437" description="Lytic polysaccharide monooxygenase" evidence="12">
    <location>
        <begin position="20"/>
        <end position="223"/>
    </location>
</feature>
<dbReference type="STRING" id="933852.A0A0C3AY83"/>
<dbReference type="GO" id="GO:0005576">
    <property type="term" value="C:extracellular region"/>
    <property type="evidence" value="ECO:0007669"/>
    <property type="project" value="UniProtKB-SubCell"/>
</dbReference>
<evidence type="ECO:0000256" key="2">
    <source>
        <dbReference type="ARBA" id="ARBA00004613"/>
    </source>
</evidence>
<evidence type="ECO:0000256" key="9">
    <source>
        <dbReference type="ARBA" id="ARBA00023157"/>
    </source>
</evidence>
<dbReference type="Proteomes" id="UP000054097">
    <property type="component" value="Unassembled WGS sequence"/>
</dbReference>
<dbReference type="OrthoDB" id="2019572at2759"/>
<dbReference type="GO" id="GO:0046872">
    <property type="term" value="F:metal ion binding"/>
    <property type="evidence" value="ECO:0007669"/>
    <property type="project" value="UniProtKB-KW"/>
</dbReference>
<feature type="non-terminal residue" evidence="13">
    <location>
        <position position="223"/>
    </location>
</feature>
<protein>
    <recommendedName>
        <fullName evidence="15">Lytic polysaccharide monooxygenase</fullName>
    </recommendedName>
</protein>
<comment type="similarity">
    <text evidence="11">Belongs to the polysaccharide monooxygenase AA14 family.</text>
</comment>
<dbReference type="AlphaFoldDB" id="A0A0C3AY83"/>
<evidence type="ECO:0000256" key="1">
    <source>
        <dbReference type="ARBA" id="ARBA00001973"/>
    </source>
</evidence>
<reference evidence="14" key="2">
    <citation type="submission" date="2015-01" db="EMBL/GenBank/DDBJ databases">
        <title>Evolutionary Origins and Diversification of the Mycorrhizal Mutualists.</title>
        <authorList>
            <consortium name="DOE Joint Genome Institute"/>
            <consortium name="Mycorrhizal Genomics Consortium"/>
            <person name="Kohler A."/>
            <person name="Kuo A."/>
            <person name="Nagy L.G."/>
            <person name="Floudas D."/>
            <person name="Copeland A."/>
            <person name="Barry K.W."/>
            <person name="Cichocki N."/>
            <person name="Veneault-Fourrey C."/>
            <person name="LaButti K."/>
            <person name="Lindquist E.A."/>
            <person name="Lipzen A."/>
            <person name="Lundell T."/>
            <person name="Morin E."/>
            <person name="Murat C."/>
            <person name="Riley R."/>
            <person name="Ohm R."/>
            <person name="Sun H."/>
            <person name="Tunlid A."/>
            <person name="Henrissat B."/>
            <person name="Grigoriev I.V."/>
            <person name="Hibbett D.S."/>
            <person name="Martin F."/>
        </authorList>
    </citation>
    <scope>NUCLEOTIDE SEQUENCE [LARGE SCALE GENOMIC DNA]</scope>
    <source>
        <strain evidence="14">MAFF 305830</strain>
    </source>
</reference>
<keyword evidence="4" id="KW-0479">Metal-binding</keyword>
<evidence type="ECO:0000256" key="12">
    <source>
        <dbReference type="SAM" id="SignalP"/>
    </source>
</evidence>
<accession>A0A0C3AY83</accession>
<evidence type="ECO:0000256" key="6">
    <source>
        <dbReference type="ARBA" id="ARBA00023002"/>
    </source>
</evidence>
<dbReference type="HOGENOM" id="CLU_030284_1_0_1"/>
<keyword evidence="6" id="KW-0560">Oxidoreductase</keyword>
<name>A0A0C3AY83_SERVB</name>
<dbReference type="EMBL" id="KN824288">
    <property type="protein sequence ID" value="KIM29500.1"/>
    <property type="molecule type" value="Genomic_DNA"/>
</dbReference>
<evidence type="ECO:0000256" key="7">
    <source>
        <dbReference type="ARBA" id="ARBA00023008"/>
    </source>
</evidence>
<keyword evidence="10" id="KW-0325">Glycoprotein</keyword>
<proteinExistence type="inferred from homology"/>
<keyword evidence="9" id="KW-1015">Disulfide bond</keyword>
<keyword evidence="5 12" id="KW-0732">Signal</keyword>
<evidence type="ECO:0000256" key="5">
    <source>
        <dbReference type="ARBA" id="ARBA00022729"/>
    </source>
</evidence>